<reference evidence="6 7" key="1">
    <citation type="submission" date="2024-02" db="EMBL/GenBank/DDBJ databases">
        <title>A novel Gemmatimonadota bacterium.</title>
        <authorList>
            <person name="Du Z.-J."/>
            <person name="Ye Y.-Q."/>
        </authorList>
    </citation>
    <scope>NUCLEOTIDE SEQUENCE [LARGE SCALE GENOMIC DNA]</scope>
    <source>
        <strain evidence="6 7">DH-20</strain>
    </source>
</reference>
<comment type="similarity">
    <text evidence="1">Belongs to the ETF beta-subunit/FixA family.</text>
</comment>
<dbReference type="RefSeq" id="WP_405287337.1">
    <property type="nucleotide sequence ID" value="NZ_JBBHLI010000009.1"/>
</dbReference>
<protein>
    <recommendedName>
        <fullName evidence="2">Electron transfer flavoprotein subunit beta</fullName>
    </recommendedName>
</protein>
<keyword evidence="3" id="KW-0813">Transport</keyword>
<dbReference type="PANTHER" id="PTHR21294">
    <property type="entry name" value="ELECTRON TRANSFER FLAVOPROTEIN BETA-SUBUNIT"/>
    <property type="match status" value="1"/>
</dbReference>
<evidence type="ECO:0000313" key="6">
    <source>
        <dbReference type="EMBL" id="MEK9502175.1"/>
    </source>
</evidence>
<evidence type="ECO:0000256" key="3">
    <source>
        <dbReference type="ARBA" id="ARBA00022448"/>
    </source>
</evidence>
<dbReference type="Proteomes" id="UP001484239">
    <property type="component" value="Unassembled WGS sequence"/>
</dbReference>
<sequence length="249" mass="26093">MNITVCIKRTPDTETRIRIAEGGDSIDSGGVKYIVSPYDEFAVEAALRLREAAGDGTVTLVTLGDAAAAEQLRSGLAMGADKAVLLEGESGFDGLATARALATELEGHDAPLILLGVKAADDDAQQVGPMLATLMGRPCVTAVSDFELNGDTARCQREVEGGTEVVEVDLPAVITITKGAFEPRYASLKGIMAAKRKPLEQKAAEVPVARMTLEALELPPARPEGRIVGEGAEAAAELVRALREEAKVL</sequence>
<dbReference type="InterPro" id="IPR033948">
    <property type="entry name" value="ETF_beta_N"/>
</dbReference>
<dbReference type="PIRSF" id="PIRSF000090">
    <property type="entry name" value="Beta-ETF"/>
    <property type="match status" value="1"/>
</dbReference>
<dbReference type="PANTHER" id="PTHR21294:SF8">
    <property type="entry name" value="ELECTRON TRANSFER FLAVOPROTEIN SUBUNIT BETA"/>
    <property type="match status" value="1"/>
</dbReference>
<name>A0ABU9EFB0_9BACT</name>
<dbReference type="Pfam" id="PF01012">
    <property type="entry name" value="ETF"/>
    <property type="match status" value="1"/>
</dbReference>
<gene>
    <name evidence="6" type="ORF">WI372_14375</name>
</gene>
<organism evidence="6 7">
    <name type="scientific">Gaopeijia maritima</name>
    <dbReference type="NCBI Taxonomy" id="3119007"/>
    <lineage>
        <taxon>Bacteria</taxon>
        <taxon>Pseudomonadati</taxon>
        <taxon>Gemmatimonadota</taxon>
        <taxon>Longimicrobiia</taxon>
        <taxon>Gaopeijiales</taxon>
        <taxon>Gaopeijiaceae</taxon>
        <taxon>Gaopeijia</taxon>
    </lineage>
</organism>
<comment type="caution">
    <text evidence="6">The sequence shown here is derived from an EMBL/GenBank/DDBJ whole genome shotgun (WGS) entry which is preliminary data.</text>
</comment>
<proteinExistence type="inferred from homology"/>
<evidence type="ECO:0000256" key="1">
    <source>
        <dbReference type="ARBA" id="ARBA00007557"/>
    </source>
</evidence>
<keyword evidence="4" id="KW-0249">Electron transport</keyword>
<accession>A0ABU9EFB0</accession>
<evidence type="ECO:0000256" key="4">
    <source>
        <dbReference type="ARBA" id="ARBA00022982"/>
    </source>
</evidence>
<dbReference type="InterPro" id="IPR014730">
    <property type="entry name" value="ETF_a/b_N"/>
</dbReference>
<dbReference type="InterPro" id="IPR014729">
    <property type="entry name" value="Rossmann-like_a/b/a_fold"/>
</dbReference>
<dbReference type="CDD" id="cd01714">
    <property type="entry name" value="ETF_beta"/>
    <property type="match status" value="1"/>
</dbReference>
<feature type="domain" description="Electron transfer flavoprotein alpha/beta-subunit N-terminal" evidence="5">
    <location>
        <begin position="23"/>
        <end position="211"/>
    </location>
</feature>
<keyword evidence="7" id="KW-1185">Reference proteome</keyword>
<dbReference type="EMBL" id="JBBHLI010000009">
    <property type="protein sequence ID" value="MEK9502175.1"/>
    <property type="molecule type" value="Genomic_DNA"/>
</dbReference>
<dbReference type="SMART" id="SM00893">
    <property type="entry name" value="ETF"/>
    <property type="match status" value="1"/>
</dbReference>
<evidence type="ECO:0000259" key="5">
    <source>
        <dbReference type="SMART" id="SM00893"/>
    </source>
</evidence>
<dbReference type="SUPFAM" id="SSF52402">
    <property type="entry name" value="Adenine nucleotide alpha hydrolases-like"/>
    <property type="match status" value="1"/>
</dbReference>
<evidence type="ECO:0000256" key="2">
    <source>
        <dbReference type="ARBA" id="ARBA00016797"/>
    </source>
</evidence>
<evidence type="ECO:0000313" key="7">
    <source>
        <dbReference type="Proteomes" id="UP001484239"/>
    </source>
</evidence>
<dbReference type="InterPro" id="IPR012255">
    <property type="entry name" value="ETF_b"/>
</dbReference>
<dbReference type="Gene3D" id="3.40.50.620">
    <property type="entry name" value="HUPs"/>
    <property type="match status" value="1"/>
</dbReference>